<dbReference type="SUPFAM" id="SSF103473">
    <property type="entry name" value="MFS general substrate transporter"/>
    <property type="match status" value="1"/>
</dbReference>
<organism evidence="4 5">
    <name type="scientific">Tegillarca granosa</name>
    <name type="common">Malaysian cockle</name>
    <name type="synonym">Anadara granosa</name>
    <dbReference type="NCBI Taxonomy" id="220873"/>
    <lineage>
        <taxon>Eukaryota</taxon>
        <taxon>Metazoa</taxon>
        <taxon>Spiralia</taxon>
        <taxon>Lophotrochozoa</taxon>
        <taxon>Mollusca</taxon>
        <taxon>Bivalvia</taxon>
        <taxon>Autobranchia</taxon>
        <taxon>Pteriomorphia</taxon>
        <taxon>Arcoida</taxon>
        <taxon>Arcoidea</taxon>
        <taxon>Arcidae</taxon>
        <taxon>Tegillarca</taxon>
    </lineage>
</organism>
<sequence>MDESHLPIDRGWAWVVLLACALESFLMIGSMKSFGVFFVEFLDFYNASSSEISGVVSARTISISIVSLFVLSAGPHCMANRWFVLIGCVFGVAAYMVCAFAPNVDLVMMSQGIFWGAAVGMAHGPTLVMVGKYFNKKRGLANSLANIGAGIGGLIFPPLIRFMLDFYGLRGTLMIISGVMFNISIIAALLRPLEFYSKRRKSKVKMNSEKCLKNGELSNQEALLPEKNINKEALEGNSFESEKYYISQGAPKGTIHLSYELLVSSKNGRLRTQSTSSGVLRTSYRKSETGSTRSINKYITEMSNTNSSLFQSVEALGSIPDFKNDDTNSETSKTCSISAGSILKKLFDFKALKSRRFNLFMLTGFIAISGNAFVVLYLPAHAKDIGITDTKAALLVSIVQATDIVSRVFMAFILDRRILERHQMLSIALIITGISCQLLPFFTQFWSLTLFSVIYGFFGGLYFAIYPVIIVDFVGIECLSSGMAIMMLLHGVSLSFLAPILGMLRDRTGSYLASYHLMGTGSIIGSLLLFLEPLVRRFEKKSNIVLHIKDNKANNKENT</sequence>
<feature type="transmembrane region" description="Helical" evidence="2">
    <location>
        <begin position="12"/>
        <end position="32"/>
    </location>
</feature>
<dbReference type="InterPro" id="IPR050327">
    <property type="entry name" value="Proton-linked_MCT"/>
</dbReference>
<feature type="transmembrane region" description="Helical" evidence="2">
    <location>
        <begin position="359"/>
        <end position="380"/>
    </location>
</feature>
<reference evidence="4 5" key="1">
    <citation type="submission" date="2022-12" db="EMBL/GenBank/DDBJ databases">
        <title>Chromosome-level genome of Tegillarca granosa.</title>
        <authorList>
            <person name="Kim J."/>
        </authorList>
    </citation>
    <scope>NUCLEOTIDE SEQUENCE [LARGE SCALE GENOMIC DNA]</scope>
    <source>
        <strain evidence="4">Teg-2019</strain>
        <tissue evidence="4">Adductor muscle</tissue>
    </source>
</reference>
<dbReference type="InterPro" id="IPR036259">
    <property type="entry name" value="MFS_trans_sf"/>
</dbReference>
<feature type="transmembrane region" description="Helical" evidence="2">
    <location>
        <begin position="453"/>
        <end position="476"/>
    </location>
</feature>
<dbReference type="InterPro" id="IPR011701">
    <property type="entry name" value="MFS"/>
</dbReference>
<feature type="transmembrane region" description="Helical" evidence="2">
    <location>
        <begin position="52"/>
        <end position="71"/>
    </location>
</feature>
<name>A0ABQ9EY23_TEGGR</name>
<keyword evidence="2" id="KW-0472">Membrane</keyword>
<comment type="caution">
    <text evidence="4">The sequence shown here is derived from an EMBL/GenBank/DDBJ whole genome shotgun (WGS) entry which is preliminary data.</text>
</comment>
<feature type="transmembrane region" description="Helical" evidence="2">
    <location>
        <begin position="392"/>
        <end position="414"/>
    </location>
</feature>
<protein>
    <recommendedName>
        <fullName evidence="3">Major facilitator superfamily (MFS) profile domain-containing protein</fullName>
    </recommendedName>
</protein>
<feature type="transmembrane region" description="Helical" evidence="2">
    <location>
        <begin position="483"/>
        <end position="504"/>
    </location>
</feature>
<dbReference type="Proteomes" id="UP001217089">
    <property type="component" value="Unassembled WGS sequence"/>
</dbReference>
<evidence type="ECO:0000313" key="4">
    <source>
        <dbReference type="EMBL" id="KAJ8310058.1"/>
    </source>
</evidence>
<feature type="transmembrane region" description="Helical" evidence="2">
    <location>
        <begin position="140"/>
        <end position="160"/>
    </location>
</feature>
<dbReference type="Pfam" id="PF07690">
    <property type="entry name" value="MFS_1"/>
    <property type="match status" value="2"/>
</dbReference>
<gene>
    <name evidence="4" type="ORF">KUTeg_011923</name>
</gene>
<keyword evidence="5" id="KW-1185">Reference proteome</keyword>
<feature type="transmembrane region" description="Helical" evidence="2">
    <location>
        <begin position="426"/>
        <end position="447"/>
    </location>
</feature>
<evidence type="ECO:0000256" key="1">
    <source>
        <dbReference type="ARBA" id="ARBA00004141"/>
    </source>
</evidence>
<dbReference type="Gene3D" id="1.20.1250.20">
    <property type="entry name" value="MFS general substrate transporter like domains"/>
    <property type="match status" value="2"/>
</dbReference>
<evidence type="ECO:0000313" key="5">
    <source>
        <dbReference type="Proteomes" id="UP001217089"/>
    </source>
</evidence>
<feature type="transmembrane region" description="Helical" evidence="2">
    <location>
        <begin position="83"/>
        <end position="102"/>
    </location>
</feature>
<keyword evidence="2" id="KW-1133">Transmembrane helix</keyword>
<dbReference type="InterPro" id="IPR020846">
    <property type="entry name" value="MFS_dom"/>
</dbReference>
<feature type="transmembrane region" description="Helical" evidence="2">
    <location>
        <begin position="172"/>
        <end position="193"/>
    </location>
</feature>
<accession>A0ABQ9EY23</accession>
<dbReference type="PANTHER" id="PTHR11360">
    <property type="entry name" value="MONOCARBOXYLATE TRANSPORTER"/>
    <property type="match status" value="1"/>
</dbReference>
<proteinExistence type="predicted"/>
<comment type="subcellular location">
    <subcellularLocation>
        <location evidence="1">Membrane</location>
        <topology evidence="1">Multi-pass membrane protein</topology>
    </subcellularLocation>
</comment>
<keyword evidence="2" id="KW-0812">Transmembrane</keyword>
<dbReference type="PANTHER" id="PTHR11360:SF284">
    <property type="entry name" value="EG:103B4.3 PROTEIN-RELATED"/>
    <property type="match status" value="1"/>
</dbReference>
<feature type="transmembrane region" description="Helical" evidence="2">
    <location>
        <begin position="108"/>
        <end position="128"/>
    </location>
</feature>
<feature type="domain" description="Major facilitator superfamily (MFS) profile" evidence="3">
    <location>
        <begin position="356"/>
        <end position="559"/>
    </location>
</feature>
<dbReference type="EMBL" id="JARBDR010000640">
    <property type="protein sequence ID" value="KAJ8310058.1"/>
    <property type="molecule type" value="Genomic_DNA"/>
</dbReference>
<evidence type="ECO:0000259" key="3">
    <source>
        <dbReference type="PROSITE" id="PS50850"/>
    </source>
</evidence>
<feature type="transmembrane region" description="Helical" evidence="2">
    <location>
        <begin position="510"/>
        <end position="531"/>
    </location>
</feature>
<dbReference type="PROSITE" id="PS50850">
    <property type="entry name" value="MFS"/>
    <property type="match status" value="1"/>
</dbReference>
<evidence type="ECO:0000256" key="2">
    <source>
        <dbReference type="SAM" id="Phobius"/>
    </source>
</evidence>